<gene>
    <name evidence="2" type="ORF">DBV05_g1170</name>
</gene>
<organism evidence="2 3">
    <name type="scientific">Lasiodiplodia theobromae</name>
    <dbReference type="NCBI Taxonomy" id="45133"/>
    <lineage>
        <taxon>Eukaryota</taxon>
        <taxon>Fungi</taxon>
        <taxon>Dikarya</taxon>
        <taxon>Ascomycota</taxon>
        <taxon>Pezizomycotina</taxon>
        <taxon>Dothideomycetes</taxon>
        <taxon>Dothideomycetes incertae sedis</taxon>
        <taxon>Botryosphaeriales</taxon>
        <taxon>Botryosphaeriaceae</taxon>
        <taxon>Lasiodiplodia</taxon>
    </lineage>
</organism>
<sequence>MIHRLNSSSPPGLRRTSAPPVLPSTPTTRRPRDTIDVMRVEALLNPVDDEHGSRVHHEAATALLELSSGPSTPATSVLAQLPGAHGDTRNSPLFYSSAAYHTNMPSTASEAGETSSEFAPSPSPLGEGSPLSLIRAENLTLDHDDELLLARGSTLPSSDGVDDGDHETAGDPQNREFTCWVRQDGCATGQYTLDLSRKMVSDYFGRNKAGTRKVQEGRWIRACRKHYQRKSYQDQWRWHKGFVVIQQLRLIAEQQPSPPLRFKVSLKSSEEKRLDRYKSTLVDQKRLFDANADEATRVDHDQPDHAPLAVLQEIKEFVKANGDAEACLGLDECVALVGHAIEMVKSDRCRRLPLFEMMPMFADEGSKAKKTPSPKKGAASQKRKPAGGNGGGGSALKRAKA</sequence>
<dbReference type="OrthoDB" id="4161595at2759"/>
<evidence type="ECO:0000313" key="2">
    <source>
        <dbReference type="EMBL" id="KAB2580224.1"/>
    </source>
</evidence>
<evidence type="ECO:0000256" key="1">
    <source>
        <dbReference type="SAM" id="MobiDB-lite"/>
    </source>
</evidence>
<comment type="caution">
    <text evidence="2">The sequence shown here is derived from an EMBL/GenBank/DDBJ whole genome shotgun (WGS) entry which is preliminary data.</text>
</comment>
<feature type="compositionally biased region" description="Polar residues" evidence="1">
    <location>
        <begin position="1"/>
        <end position="10"/>
    </location>
</feature>
<feature type="region of interest" description="Disordered" evidence="1">
    <location>
        <begin position="363"/>
        <end position="401"/>
    </location>
</feature>
<dbReference type="EMBL" id="VCHE01000004">
    <property type="protein sequence ID" value="KAB2580224.1"/>
    <property type="molecule type" value="Genomic_DNA"/>
</dbReference>
<dbReference type="AlphaFoldDB" id="A0A5N5DVN5"/>
<feature type="region of interest" description="Disordered" evidence="1">
    <location>
        <begin position="105"/>
        <end position="130"/>
    </location>
</feature>
<evidence type="ECO:0000313" key="3">
    <source>
        <dbReference type="Proteomes" id="UP000325902"/>
    </source>
</evidence>
<feature type="region of interest" description="Disordered" evidence="1">
    <location>
        <begin position="1"/>
        <end position="32"/>
    </location>
</feature>
<feature type="compositionally biased region" description="Low complexity" evidence="1">
    <location>
        <begin position="106"/>
        <end position="117"/>
    </location>
</feature>
<reference evidence="2 3" key="1">
    <citation type="journal article" date="2019" name="Sci. Rep.">
        <title>A multi-omics analysis of the grapevine pathogen Lasiodiplodia theobromae reveals that temperature affects the expression of virulence- and pathogenicity-related genes.</title>
        <authorList>
            <person name="Felix C."/>
            <person name="Meneses R."/>
            <person name="Goncalves M.F.M."/>
            <person name="Tilleman L."/>
            <person name="Duarte A.S."/>
            <person name="Jorrin-Novo J.V."/>
            <person name="Van de Peer Y."/>
            <person name="Deforce D."/>
            <person name="Van Nieuwerburgh F."/>
            <person name="Esteves A.C."/>
            <person name="Alves A."/>
        </authorList>
    </citation>
    <scope>NUCLEOTIDE SEQUENCE [LARGE SCALE GENOMIC DNA]</scope>
    <source>
        <strain evidence="2 3">LA-SOL3</strain>
    </source>
</reference>
<proteinExistence type="predicted"/>
<keyword evidence="3" id="KW-1185">Reference proteome</keyword>
<protein>
    <submittedName>
        <fullName evidence="2">Uncharacterized protein</fullName>
    </submittedName>
</protein>
<accession>A0A5N5DVN5</accession>
<feature type="region of interest" description="Disordered" evidence="1">
    <location>
        <begin position="152"/>
        <end position="173"/>
    </location>
</feature>
<name>A0A5N5DVN5_9PEZI</name>
<dbReference type="Proteomes" id="UP000325902">
    <property type="component" value="Unassembled WGS sequence"/>
</dbReference>